<evidence type="ECO:0000313" key="4">
    <source>
        <dbReference type="Proteomes" id="UP000321773"/>
    </source>
</evidence>
<protein>
    <submittedName>
        <fullName evidence="2">Uncharacterized protein</fullName>
    </submittedName>
</protein>
<dbReference type="AlphaFoldDB" id="A0A1I6UTT6"/>
<dbReference type="STRING" id="306541.SAMN05421668_13328"/>
<evidence type="ECO:0000313" key="2">
    <source>
        <dbReference type="EMBL" id="SFT04800.1"/>
    </source>
</evidence>
<dbReference type="EMBL" id="FPAI01000033">
    <property type="protein sequence ID" value="SFT04800.1"/>
    <property type="molecule type" value="Genomic_DNA"/>
</dbReference>
<organism evidence="2 3">
    <name type="scientific">Halolactibacillus miurensis</name>
    <dbReference type="NCBI Taxonomy" id="306541"/>
    <lineage>
        <taxon>Bacteria</taxon>
        <taxon>Bacillati</taxon>
        <taxon>Bacillota</taxon>
        <taxon>Bacilli</taxon>
        <taxon>Bacillales</taxon>
        <taxon>Bacillaceae</taxon>
        <taxon>Halolactibacillus</taxon>
    </lineage>
</organism>
<keyword evidence="4" id="KW-1185">Reference proteome</keyword>
<reference evidence="1 4" key="2">
    <citation type="submission" date="2019-07" db="EMBL/GenBank/DDBJ databases">
        <title>Whole genome shotgun sequence of Halolactibacillus miurensis NBRC 100873.</title>
        <authorList>
            <person name="Hosoyama A."/>
            <person name="Uohara A."/>
            <person name="Ohji S."/>
            <person name="Ichikawa N."/>
        </authorList>
    </citation>
    <scope>NUCLEOTIDE SEQUENCE [LARGE SCALE GENOMIC DNA]</scope>
    <source>
        <strain evidence="1 4">NBRC 100873</strain>
    </source>
</reference>
<sequence>MKKRLKKKVIKKLADKNKQYELTGLTYKPTKLENRIVESIFNSELREFHTEERDSKYPYDNKFHIRFYVKLKEIDNMFKSENLLELAKKI</sequence>
<dbReference type="OrthoDB" id="9985933at2"/>
<dbReference type="Proteomes" id="UP000199139">
    <property type="component" value="Unassembled WGS sequence"/>
</dbReference>
<dbReference type="RefSeq" id="WP_062323279.1">
    <property type="nucleotide sequence ID" value="NZ_BJWJ01000041.1"/>
</dbReference>
<dbReference type="EMBL" id="BJWJ01000041">
    <property type="protein sequence ID" value="GEM05612.1"/>
    <property type="molecule type" value="Genomic_DNA"/>
</dbReference>
<name>A0A1I6UTT6_9BACI</name>
<gene>
    <name evidence="1" type="ORF">HMI01_26000</name>
    <name evidence="2" type="ORF">SAMN05421668_13328</name>
</gene>
<evidence type="ECO:0000313" key="3">
    <source>
        <dbReference type="Proteomes" id="UP000199139"/>
    </source>
</evidence>
<accession>A0A1I6UTT6</accession>
<reference evidence="2 3" key="1">
    <citation type="submission" date="2016-10" db="EMBL/GenBank/DDBJ databases">
        <authorList>
            <person name="de Groot N.N."/>
        </authorList>
    </citation>
    <scope>NUCLEOTIDE SEQUENCE [LARGE SCALE GENOMIC DNA]</scope>
    <source>
        <strain evidence="2 3">DSM 17074</strain>
    </source>
</reference>
<evidence type="ECO:0000313" key="1">
    <source>
        <dbReference type="EMBL" id="GEM05612.1"/>
    </source>
</evidence>
<dbReference type="Proteomes" id="UP000321773">
    <property type="component" value="Unassembled WGS sequence"/>
</dbReference>
<proteinExistence type="predicted"/>